<evidence type="ECO:0000256" key="1">
    <source>
        <dbReference type="SAM" id="MobiDB-lite"/>
    </source>
</evidence>
<feature type="region of interest" description="Disordered" evidence="1">
    <location>
        <begin position="1"/>
        <end position="20"/>
    </location>
</feature>
<proteinExistence type="predicted"/>
<evidence type="ECO:0000313" key="3">
    <source>
        <dbReference type="EMBL" id="XAY06196.1"/>
    </source>
</evidence>
<dbReference type="SUPFAM" id="SSF53335">
    <property type="entry name" value="S-adenosyl-L-methionine-dependent methyltransferases"/>
    <property type="match status" value="1"/>
</dbReference>
<dbReference type="InterPro" id="IPR029063">
    <property type="entry name" value="SAM-dependent_MTases_sf"/>
</dbReference>
<reference evidence="3" key="1">
    <citation type="submission" date="2022-12" db="EMBL/GenBank/DDBJ databases">
        <title>Paraconexibacter alkalitolerans sp. nov. and Baekduia alba sp. nov., isolated from soil and emended description of the genera Paraconexibacter (Chun et al., 2020) and Baekduia (An et al., 2020).</title>
        <authorList>
            <person name="Vieira S."/>
            <person name="Huber K.J."/>
            <person name="Geppert A."/>
            <person name="Wolf J."/>
            <person name="Neumann-Schaal M."/>
            <person name="Muesken M."/>
            <person name="Overmann J."/>
        </authorList>
    </citation>
    <scope>NUCLEOTIDE SEQUENCE</scope>
    <source>
        <strain evidence="3">AEG42_29</strain>
    </source>
</reference>
<evidence type="ECO:0000259" key="2">
    <source>
        <dbReference type="Pfam" id="PF08241"/>
    </source>
</evidence>
<sequence length="247" mass="27247">MTVDYEQHGRSYARERRPDPRIASRIHAALGAARTVVNVGAGAGSYEPDDRFVLAVEPSETMRAQRPPEHPAIKGRAHRLPLDDNSVDAAMALATVHHWDQLEAGLAELRRVARGPVVVFTFDIDGLPGWQQEFLYEAVTAERARFPSVTTIAEALGGRTRVEGIPTPGNCYDGFVEAFWRRPESLLNPDVRRAQSMWTLLEPGVEQQIVARLADALQSGAWDAAHGHLRAQDGFQGSLRLVVSEPE</sequence>
<gene>
    <name evidence="3" type="ORF">DSM112329_03060</name>
</gene>
<name>A0AAU7AX35_9ACTN</name>
<protein>
    <recommendedName>
        <fullName evidence="2">Methyltransferase type 11 domain-containing protein</fullName>
    </recommendedName>
</protein>
<dbReference type="RefSeq" id="WP_354697433.1">
    <property type="nucleotide sequence ID" value="NZ_CP114014.1"/>
</dbReference>
<dbReference type="GO" id="GO:0008757">
    <property type="term" value="F:S-adenosylmethionine-dependent methyltransferase activity"/>
    <property type="evidence" value="ECO:0007669"/>
    <property type="project" value="InterPro"/>
</dbReference>
<feature type="domain" description="Methyltransferase type 11" evidence="2">
    <location>
        <begin position="39"/>
        <end position="114"/>
    </location>
</feature>
<dbReference type="Gene3D" id="3.40.50.150">
    <property type="entry name" value="Vaccinia Virus protein VP39"/>
    <property type="match status" value="1"/>
</dbReference>
<dbReference type="AlphaFoldDB" id="A0AAU7AX35"/>
<dbReference type="Pfam" id="PF08241">
    <property type="entry name" value="Methyltransf_11"/>
    <property type="match status" value="1"/>
</dbReference>
<dbReference type="KEGG" id="parq:DSM112329_03060"/>
<organism evidence="3">
    <name type="scientific">Paraconexibacter sp. AEG42_29</name>
    <dbReference type="NCBI Taxonomy" id="2997339"/>
    <lineage>
        <taxon>Bacteria</taxon>
        <taxon>Bacillati</taxon>
        <taxon>Actinomycetota</taxon>
        <taxon>Thermoleophilia</taxon>
        <taxon>Solirubrobacterales</taxon>
        <taxon>Paraconexibacteraceae</taxon>
        <taxon>Paraconexibacter</taxon>
    </lineage>
</organism>
<dbReference type="InterPro" id="IPR013216">
    <property type="entry name" value="Methyltransf_11"/>
</dbReference>
<dbReference type="EMBL" id="CP114014">
    <property type="protein sequence ID" value="XAY06196.1"/>
    <property type="molecule type" value="Genomic_DNA"/>
</dbReference>
<accession>A0AAU7AX35</accession>